<dbReference type="RefSeq" id="WP_371385006.1">
    <property type="nucleotide sequence ID" value="NZ_JBGLYH010000003.1"/>
</dbReference>
<gene>
    <name evidence="1" type="ORF">AB6M95_01735</name>
</gene>
<evidence type="ECO:0000313" key="1">
    <source>
        <dbReference type="EMBL" id="MEZ7195456.1"/>
    </source>
</evidence>
<reference evidence="1 2" key="1">
    <citation type="submission" date="2024-08" db="EMBL/GenBank/DDBJ databases">
        <title>Sulfate-reducing bacteria isolated from formation water of the oil field in Kazakhstan and description of Pseudodesulfovibrio sp.</title>
        <authorList>
            <person name="Bidzhieva S.K."/>
            <person name="Tourova T.P."/>
            <person name="Grouzdev D.S."/>
            <person name="Beletsky A.V."/>
            <person name="Sokolova D.S."/>
            <person name="Samigullina S.R."/>
            <person name="Poltaraus A.B."/>
            <person name="Avtukh A.N."/>
            <person name="Tereshina V.M."/>
            <person name="Zhaparov N.S."/>
            <person name="Mardanov A.V."/>
            <person name="Nazina T.N."/>
        </authorList>
    </citation>
    <scope>NUCLEOTIDE SEQUENCE [LARGE SCALE GENOMIC DNA]</scope>
    <source>
        <strain evidence="1 2">9FUS</strain>
    </source>
</reference>
<keyword evidence="2" id="KW-1185">Reference proteome</keyword>
<dbReference type="InterPro" id="IPR017850">
    <property type="entry name" value="Alkaline_phosphatase_core_sf"/>
</dbReference>
<organism evidence="1 2">
    <name type="scientific">Pseudodesulfovibrio karagichevae</name>
    <dbReference type="NCBI Taxonomy" id="3239305"/>
    <lineage>
        <taxon>Bacteria</taxon>
        <taxon>Pseudomonadati</taxon>
        <taxon>Thermodesulfobacteriota</taxon>
        <taxon>Desulfovibrionia</taxon>
        <taxon>Desulfovibrionales</taxon>
        <taxon>Desulfovibrionaceae</taxon>
    </lineage>
</organism>
<dbReference type="Gene3D" id="3.40.720.10">
    <property type="entry name" value="Alkaline Phosphatase, subunit A"/>
    <property type="match status" value="1"/>
</dbReference>
<dbReference type="EMBL" id="JBGLYH010000003">
    <property type="protein sequence ID" value="MEZ7195456.1"/>
    <property type="molecule type" value="Genomic_DNA"/>
</dbReference>
<sequence>MSLLLPSEPRPRLVVLGLDGLPLDLARSLGASLPNLRRLAEDAVTVRAELPELSPVNWTSFHTGEGPEAHGIFGFSHLDPKTYALRVTQATDVACPTLFDRLGERGLVSRVVNLPNTYPARPLRGMLVAGFVAPELKGAAYPPFLADKLHEAGYKLEAYTSRGRADLEYLLSELRATLDSRLAALDMLWPDLAWDLFVHVFTETDRLFHFFMDAVLHADHRDHLACMRFLAAWDHALGRFLARYDELPGPKRLLVLADHGFTELKTEVCLNTWLMRAGLLSLSGPPLDEWDASRITPESKAFALDPGRIYLHERGRFARGHVECVEREGLLARITDGLMELNYEGEPVLRAVHRGTDLYPGAASDQCPDLVVEARPGFDLKAKFDRRNIFGLHGRTGTHTVDGAIFADTRGARPERMRDVGRIILQHFDIME</sequence>
<comment type="caution">
    <text evidence="1">The sequence shown here is derived from an EMBL/GenBank/DDBJ whole genome shotgun (WGS) entry which is preliminary data.</text>
</comment>
<protein>
    <submittedName>
        <fullName evidence="1">Alkaline phosphatase family protein</fullName>
    </submittedName>
</protein>
<evidence type="ECO:0000313" key="2">
    <source>
        <dbReference type="Proteomes" id="UP001568698"/>
    </source>
</evidence>
<dbReference type="Proteomes" id="UP001568698">
    <property type="component" value="Unassembled WGS sequence"/>
</dbReference>
<dbReference type="SUPFAM" id="SSF53649">
    <property type="entry name" value="Alkaline phosphatase-like"/>
    <property type="match status" value="1"/>
</dbReference>
<accession>A0ABV4JXP1</accession>
<proteinExistence type="predicted"/>
<dbReference type="Pfam" id="PF01663">
    <property type="entry name" value="Phosphodiest"/>
    <property type="match status" value="1"/>
</dbReference>
<name>A0ABV4JXP1_9BACT</name>
<dbReference type="InterPro" id="IPR002591">
    <property type="entry name" value="Phosphodiest/P_Trfase"/>
</dbReference>